<reference evidence="8 9" key="1">
    <citation type="submission" date="2021-11" db="EMBL/GenBank/DDBJ databases">
        <authorList>
            <person name="Depoorter E."/>
        </authorList>
    </citation>
    <scope>NUCLEOTIDE SEQUENCE [LARGE SCALE GENOMIC DNA]</scope>
    <source>
        <strain evidence="8 9">LMG 24289</strain>
    </source>
</reference>
<evidence type="ECO:0000259" key="6">
    <source>
        <dbReference type="PROSITE" id="PS51898"/>
    </source>
</evidence>
<dbReference type="InterPro" id="IPR004107">
    <property type="entry name" value="Integrase_SAM-like_N"/>
</dbReference>
<dbReference type="CDD" id="cd00796">
    <property type="entry name" value="INT_Rci_Hp1_C"/>
    <property type="match status" value="1"/>
</dbReference>
<keyword evidence="4" id="KW-0233">DNA recombination</keyword>
<dbReference type="InterPro" id="IPR013762">
    <property type="entry name" value="Integrase-like_cat_sf"/>
</dbReference>
<gene>
    <name evidence="8" type="primary">xerD_2</name>
    <name evidence="8" type="ORF">WFA24289_01838</name>
</gene>
<accession>A0ABM8Z8J9</accession>
<dbReference type="EMBL" id="CAKKNS010000010">
    <property type="protein sequence ID" value="CAH0417496.1"/>
    <property type="molecule type" value="Genomic_DNA"/>
</dbReference>
<dbReference type="Gene3D" id="1.10.150.130">
    <property type="match status" value="1"/>
</dbReference>
<evidence type="ECO:0000313" key="9">
    <source>
        <dbReference type="Proteomes" id="UP000789707"/>
    </source>
</evidence>
<dbReference type="InterPro" id="IPR044068">
    <property type="entry name" value="CB"/>
</dbReference>
<keyword evidence="3 5" id="KW-0238">DNA-binding</keyword>
<organism evidence="8 9">
    <name type="scientific">Periweissella fabaria</name>
    <dbReference type="NCBI Taxonomy" id="546157"/>
    <lineage>
        <taxon>Bacteria</taxon>
        <taxon>Bacillati</taxon>
        <taxon>Bacillota</taxon>
        <taxon>Bacilli</taxon>
        <taxon>Lactobacillales</taxon>
        <taxon>Lactobacillaceae</taxon>
        <taxon>Periweissella</taxon>
    </lineage>
</organism>
<dbReference type="PROSITE" id="PS51898">
    <property type="entry name" value="TYR_RECOMBINASE"/>
    <property type="match status" value="1"/>
</dbReference>
<dbReference type="SUPFAM" id="SSF56349">
    <property type="entry name" value="DNA breaking-rejoining enzymes"/>
    <property type="match status" value="1"/>
</dbReference>
<dbReference type="InterPro" id="IPR010998">
    <property type="entry name" value="Integrase_recombinase_N"/>
</dbReference>
<evidence type="ECO:0000256" key="5">
    <source>
        <dbReference type="PROSITE-ProRule" id="PRU01248"/>
    </source>
</evidence>
<sequence>MSLKIHEYLLYCRENELAKNTIKNYQNTLRQLDDWCECNNITHVEKENLIEYKMHLKDDYDYKLSTLNQKIVAINIYLNWAESTDLKVKQFKQQMVSHRESINQKEYKRLLKHTNEELNLFILTIANTGLRISELCALSKDDLDKKVISIENKGKTRSISIPVFVKKLLKKFMTYKGKDEIIFAKTQSWYRQELKAAASKAKVDKAKVYPHSLRHYFAKQFIENGGDSTELQQMLGHSSIKTTTIYTHLDPNELSVKFRQIHNV</sequence>
<keyword evidence="9" id="KW-1185">Reference proteome</keyword>
<dbReference type="Gene3D" id="1.10.443.10">
    <property type="entry name" value="Intergrase catalytic core"/>
    <property type="match status" value="1"/>
</dbReference>
<dbReference type="Pfam" id="PF13495">
    <property type="entry name" value="Phage_int_SAM_4"/>
    <property type="match status" value="1"/>
</dbReference>
<evidence type="ECO:0000256" key="2">
    <source>
        <dbReference type="ARBA" id="ARBA00022908"/>
    </source>
</evidence>
<name>A0ABM8Z8J9_9LACO</name>
<dbReference type="Pfam" id="PF00589">
    <property type="entry name" value="Phage_integrase"/>
    <property type="match status" value="1"/>
</dbReference>
<keyword evidence="2" id="KW-0229">DNA integration</keyword>
<evidence type="ECO:0000259" key="7">
    <source>
        <dbReference type="PROSITE" id="PS51900"/>
    </source>
</evidence>
<protein>
    <submittedName>
        <fullName evidence="8">Tyrosine recombinase XerD</fullName>
    </submittedName>
</protein>
<evidence type="ECO:0000256" key="4">
    <source>
        <dbReference type="ARBA" id="ARBA00023172"/>
    </source>
</evidence>
<evidence type="ECO:0000313" key="8">
    <source>
        <dbReference type="EMBL" id="CAH0417496.1"/>
    </source>
</evidence>
<evidence type="ECO:0000256" key="1">
    <source>
        <dbReference type="ARBA" id="ARBA00008857"/>
    </source>
</evidence>
<dbReference type="PANTHER" id="PTHR30349">
    <property type="entry name" value="PHAGE INTEGRASE-RELATED"/>
    <property type="match status" value="1"/>
</dbReference>
<dbReference type="PANTHER" id="PTHR30349:SF41">
    <property type="entry name" value="INTEGRASE_RECOMBINASE PROTEIN MJ0367-RELATED"/>
    <property type="match status" value="1"/>
</dbReference>
<dbReference type="InterPro" id="IPR002104">
    <property type="entry name" value="Integrase_catalytic"/>
</dbReference>
<dbReference type="InterPro" id="IPR011010">
    <property type="entry name" value="DNA_brk_join_enz"/>
</dbReference>
<comment type="caution">
    <text evidence="8">The sequence shown here is derived from an EMBL/GenBank/DDBJ whole genome shotgun (WGS) entry which is preliminary data.</text>
</comment>
<dbReference type="InterPro" id="IPR050090">
    <property type="entry name" value="Tyrosine_recombinase_XerCD"/>
</dbReference>
<feature type="domain" description="Core-binding (CB)" evidence="7">
    <location>
        <begin position="1"/>
        <end position="82"/>
    </location>
</feature>
<feature type="domain" description="Tyr recombinase" evidence="6">
    <location>
        <begin position="97"/>
        <end position="259"/>
    </location>
</feature>
<dbReference type="Proteomes" id="UP000789707">
    <property type="component" value="Unassembled WGS sequence"/>
</dbReference>
<evidence type="ECO:0000256" key="3">
    <source>
        <dbReference type="ARBA" id="ARBA00023125"/>
    </source>
</evidence>
<dbReference type="PROSITE" id="PS51900">
    <property type="entry name" value="CB"/>
    <property type="match status" value="1"/>
</dbReference>
<proteinExistence type="inferred from homology"/>
<comment type="similarity">
    <text evidence="1">Belongs to the 'phage' integrase family.</text>
</comment>